<dbReference type="EMBL" id="JWZT01003510">
    <property type="protein sequence ID" value="KII66590.1"/>
    <property type="molecule type" value="Genomic_DNA"/>
</dbReference>
<comment type="caution">
    <text evidence="2">The sequence shown here is derived from an EMBL/GenBank/DDBJ whole genome shotgun (WGS) entry which is preliminary data.</text>
</comment>
<gene>
    <name evidence="2" type="ORF">RF11_03432</name>
</gene>
<keyword evidence="3" id="KW-1185">Reference proteome</keyword>
<evidence type="ECO:0000256" key="1">
    <source>
        <dbReference type="SAM" id="SignalP"/>
    </source>
</evidence>
<accession>A0A0C2MQJ4</accession>
<proteinExistence type="predicted"/>
<dbReference type="AlphaFoldDB" id="A0A0C2MQJ4"/>
<keyword evidence="1" id="KW-0732">Signal</keyword>
<name>A0A0C2MQJ4_THEKT</name>
<protein>
    <submittedName>
        <fullName evidence="2">Uncharacterized protein</fullName>
    </submittedName>
</protein>
<evidence type="ECO:0000313" key="3">
    <source>
        <dbReference type="Proteomes" id="UP000031668"/>
    </source>
</evidence>
<dbReference type="Proteomes" id="UP000031668">
    <property type="component" value="Unassembled WGS sequence"/>
</dbReference>
<reference evidence="2 3" key="1">
    <citation type="journal article" date="2014" name="Genome Biol. Evol.">
        <title>The genome of the myxosporean Thelohanellus kitauei shows adaptations to nutrient acquisition within its fish host.</title>
        <authorList>
            <person name="Yang Y."/>
            <person name="Xiong J."/>
            <person name="Zhou Z."/>
            <person name="Huo F."/>
            <person name="Miao W."/>
            <person name="Ran C."/>
            <person name="Liu Y."/>
            <person name="Zhang J."/>
            <person name="Feng J."/>
            <person name="Wang M."/>
            <person name="Wang M."/>
            <person name="Wang L."/>
            <person name="Yao B."/>
        </authorList>
    </citation>
    <scope>NUCLEOTIDE SEQUENCE [LARGE SCALE GENOMIC DNA]</scope>
    <source>
        <strain evidence="2">Wuqing</strain>
    </source>
</reference>
<organism evidence="2 3">
    <name type="scientific">Thelohanellus kitauei</name>
    <name type="common">Myxosporean</name>
    <dbReference type="NCBI Taxonomy" id="669202"/>
    <lineage>
        <taxon>Eukaryota</taxon>
        <taxon>Metazoa</taxon>
        <taxon>Cnidaria</taxon>
        <taxon>Myxozoa</taxon>
        <taxon>Myxosporea</taxon>
        <taxon>Bivalvulida</taxon>
        <taxon>Platysporina</taxon>
        <taxon>Myxobolidae</taxon>
        <taxon>Thelohanellus</taxon>
    </lineage>
</organism>
<feature type="chain" id="PRO_5002152275" evidence="1">
    <location>
        <begin position="22"/>
        <end position="125"/>
    </location>
</feature>
<sequence>MTSMRVPLFFISSFIVYEANSLESNNLPRDSYVDYSKYVATRIPERTDTGIILKPADIKEDPVFCRIACLHSRIFPITLTSGEPKPEDMSRMEVHLHFMYSGDNFVKEILIACNDMKNTPCMKGR</sequence>
<evidence type="ECO:0000313" key="2">
    <source>
        <dbReference type="EMBL" id="KII66590.1"/>
    </source>
</evidence>
<feature type="signal peptide" evidence="1">
    <location>
        <begin position="1"/>
        <end position="21"/>
    </location>
</feature>